<name>A0ABD3VSN3_SINWO</name>
<protein>
    <submittedName>
        <fullName evidence="2">Uncharacterized protein</fullName>
    </submittedName>
</protein>
<feature type="compositionally biased region" description="Polar residues" evidence="1">
    <location>
        <begin position="1"/>
        <end position="21"/>
    </location>
</feature>
<evidence type="ECO:0000313" key="3">
    <source>
        <dbReference type="Proteomes" id="UP001634394"/>
    </source>
</evidence>
<proteinExistence type="predicted"/>
<accession>A0ABD3VSN3</accession>
<evidence type="ECO:0000256" key="1">
    <source>
        <dbReference type="SAM" id="MobiDB-lite"/>
    </source>
</evidence>
<feature type="compositionally biased region" description="Basic and acidic residues" evidence="1">
    <location>
        <begin position="56"/>
        <end position="71"/>
    </location>
</feature>
<dbReference type="AlphaFoldDB" id="A0ABD3VSN3"/>
<evidence type="ECO:0000313" key="2">
    <source>
        <dbReference type="EMBL" id="KAL3864609.1"/>
    </source>
</evidence>
<sequence length="152" mass="17201">VAAGVSSITGPVRSQAQQPTPEENWKDILTPSCKTLRKLAINFINHNPFDALNDEETQKENELLKEMEDTAPRGTSTPKSKERPAKKRKAINLSPSLEESRREKGKNKDKGNERSKSCNVTPETMEQDKWKEEESIKRTKIPPPPRYTGGHH</sequence>
<reference evidence="2 3" key="1">
    <citation type="submission" date="2024-11" db="EMBL/GenBank/DDBJ databases">
        <title>Chromosome-level genome assembly of the freshwater bivalve Anodonta woodiana.</title>
        <authorList>
            <person name="Chen X."/>
        </authorList>
    </citation>
    <scope>NUCLEOTIDE SEQUENCE [LARGE SCALE GENOMIC DNA]</scope>
    <source>
        <strain evidence="2">MN2024</strain>
        <tissue evidence="2">Gills</tissue>
    </source>
</reference>
<comment type="caution">
    <text evidence="2">The sequence shown here is derived from an EMBL/GenBank/DDBJ whole genome shotgun (WGS) entry which is preliminary data.</text>
</comment>
<organism evidence="2 3">
    <name type="scientific">Sinanodonta woodiana</name>
    <name type="common">Chinese pond mussel</name>
    <name type="synonym">Anodonta woodiana</name>
    <dbReference type="NCBI Taxonomy" id="1069815"/>
    <lineage>
        <taxon>Eukaryota</taxon>
        <taxon>Metazoa</taxon>
        <taxon>Spiralia</taxon>
        <taxon>Lophotrochozoa</taxon>
        <taxon>Mollusca</taxon>
        <taxon>Bivalvia</taxon>
        <taxon>Autobranchia</taxon>
        <taxon>Heteroconchia</taxon>
        <taxon>Palaeoheterodonta</taxon>
        <taxon>Unionida</taxon>
        <taxon>Unionoidea</taxon>
        <taxon>Unionidae</taxon>
        <taxon>Unioninae</taxon>
        <taxon>Sinanodonta</taxon>
    </lineage>
</organism>
<feature type="compositionally biased region" description="Basic and acidic residues" evidence="1">
    <location>
        <begin position="98"/>
        <end position="116"/>
    </location>
</feature>
<feature type="region of interest" description="Disordered" evidence="1">
    <location>
        <begin position="1"/>
        <end position="26"/>
    </location>
</feature>
<dbReference type="EMBL" id="JBJQND010000010">
    <property type="protein sequence ID" value="KAL3864609.1"/>
    <property type="molecule type" value="Genomic_DNA"/>
</dbReference>
<keyword evidence="3" id="KW-1185">Reference proteome</keyword>
<dbReference type="Proteomes" id="UP001634394">
    <property type="component" value="Unassembled WGS sequence"/>
</dbReference>
<feature type="compositionally biased region" description="Basic and acidic residues" evidence="1">
    <location>
        <begin position="126"/>
        <end position="137"/>
    </location>
</feature>
<feature type="non-terminal residue" evidence="2">
    <location>
        <position position="1"/>
    </location>
</feature>
<feature type="region of interest" description="Disordered" evidence="1">
    <location>
        <begin position="46"/>
        <end position="152"/>
    </location>
</feature>
<gene>
    <name evidence="2" type="ORF">ACJMK2_006274</name>
</gene>